<gene>
    <name evidence="2" type="ORF">MRATA1EN1_LOCUS22097</name>
</gene>
<reference evidence="2" key="1">
    <citation type="submission" date="2023-04" db="EMBL/GenBank/DDBJ databases">
        <authorList>
            <consortium name="ELIXIR-Norway"/>
        </authorList>
    </citation>
    <scope>NUCLEOTIDE SEQUENCE [LARGE SCALE GENOMIC DNA]</scope>
</reference>
<dbReference type="EMBL" id="OX459969">
    <property type="protein sequence ID" value="CAI9173135.1"/>
    <property type="molecule type" value="Genomic_DNA"/>
</dbReference>
<evidence type="ECO:0000313" key="2">
    <source>
        <dbReference type="EMBL" id="CAI9173135.1"/>
    </source>
</evidence>
<sequence>MVINRKTSSLIVPAQRGRVDFKISEKCSAPSGLPGPAAVEHGASKLASRRGEPLLPPPAAQEIPHLPKAALEGRGAGRTGARQGPVFKAKPRDYIARSRDQTPKRKLGFPA</sequence>
<accession>A0ABN8ZI37</accession>
<protein>
    <submittedName>
        <fullName evidence="2">Uncharacterized protein</fullName>
    </submittedName>
</protein>
<proteinExistence type="predicted"/>
<evidence type="ECO:0000313" key="3">
    <source>
        <dbReference type="Proteomes" id="UP001176941"/>
    </source>
</evidence>
<feature type="compositionally biased region" description="Basic and acidic residues" evidence="1">
    <location>
        <begin position="90"/>
        <end position="103"/>
    </location>
</feature>
<organism evidence="2 3">
    <name type="scientific">Rangifer tarandus platyrhynchus</name>
    <name type="common">Svalbard reindeer</name>
    <dbReference type="NCBI Taxonomy" id="3082113"/>
    <lineage>
        <taxon>Eukaryota</taxon>
        <taxon>Metazoa</taxon>
        <taxon>Chordata</taxon>
        <taxon>Craniata</taxon>
        <taxon>Vertebrata</taxon>
        <taxon>Euteleostomi</taxon>
        <taxon>Mammalia</taxon>
        <taxon>Eutheria</taxon>
        <taxon>Laurasiatheria</taxon>
        <taxon>Artiodactyla</taxon>
        <taxon>Ruminantia</taxon>
        <taxon>Pecora</taxon>
        <taxon>Cervidae</taxon>
        <taxon>Odocoileinae</taxon>
        <taxon>Rangifer</taxon>
    </lineage>
</organism>
<evidence type="ECO:0000256" key="1">
    <source>
        <dbReference type="SAM" id="MobiDB-lite"/>
    </source>
</evidence>
<feature type="compositionally biased region" description="Low complexity" evidence="1">
    <location>
        <begin position="69"/>
        <end position="84"/>
    </location>
</feature>
<feature type="region of interest" description="Disordered" evidence="1">
    <location>
        <begin position="29"/>
        <end position="111"/>
    </location>
</feature>
<keyword evidence="3" id="KW-1185">Reference proteome</keyword>
<dbReference type="Proteomes" id="UP001176941">
    <property type="component" value="Chromosome 33"/>
</dbReference>
<name>A0ABN8ZI37_RANTA</name>